<evidence type="ECO:0000256" key="4">
    <source>
        <dbReference type="ARBA" id="ARBA00023163"/>
    </source>
</evidence>
<evidence type="ECO:0000256" key="1">
    <source>
        <dbReference type="ARBA" id="ARBA00009437"/>
    </source>
</evidence>
<dbReference type="InterPro" id="IPR036388">
    <property type="entry name" value="WH-like_DNA-bd_sf"/>
</dbReference>
<evidence type="ECO:0000259" key="5">
    <source>
        <dbReference type="PROSITE" id="PS50931"/>
    </source>
</evidence>
<dbReference type="EMBL" id="JALNMJ010000011">
    <property type="protein sequence ID" value="MCK7613794.1"/>
    <property type="molecule type" value="Genomic_DNA"/>
</dbReference>
<dbReference type="Pfam" id="PF03466">
    <property type="entry name" value="LysR_substrate"/>
    <property type="match status" value="1"/>
</dbReference>
<dbReference type="PANTHER" id="PTHR30579">
    <property type="entry name" value="TRANSCRIPTIONAL REGULATOR"/>
    <property type="match status" value="1"/>
</dbReference>
<dbReference type="SUPFAM" id="SSF46785">
    <property type="entry name" value="Winged helix' DNA-binding domain"/>
    <property type="match status" value="1"/>
</dbReference>
<evidence type="ECO:0000256" key="3">
    <source>
        <dbReference type="ARBA" id="ARBA00023125"/>
    </source>
</evidence>
<dbReference type="Proteomes" id="UP001431221">
    <property type="component" value="Unassembled WGS sequence"/>
</dbReference>
<dbReference type="InterPro" id="IPR005119">
    <property type="entry name" value="LysR_subst-bd"/>
</dbReference>
<dbReference type="RefSeq" id="WP_248156011.1">
    <property type="nucleotide sequence ID" value="NZ_JALNMJ010000011.1"/>
</dbReference>
<organism evidence="6 7">
    <name type="scientific">Roseibium sediminicola</name>
    <dbReference type="NCBI Taxonomy" id="2933272"/>
    <lineage>
        <taxon>Bacteria</taxon>
        <taxon>Pseudomonadati</taxon>
        <taxon>Pseudomonadota</taxon>
        <taxon>Alphaproteobacteria</taxon>
        <taxon>Hyphomicrobiales</taxon>
        <taxon>Stappiaceae</taxon>
        <taxon>Roseibium</taxon>
    </lineage>
</organism>
<dbReference type="InterPro" id="IPR036390">
    <property type="entry name" value="WH_DNA-bd_sf"/>
</dbReference>
<dbReference type="Pfam" id="PF00126">
    <property type="entry name" value="HTH_1"/>
    <property type="match status" value="1"/>
</dbReference>
<dbReference type="InterPro" id="IPR050176">
    <property type="entry name" value="LTTR"/>
</dbReference>
<proteinExistence type="inferred from homology"/>
<sequence length="281" mass="30992">MDLKHLTTFLAVAETESFHRAANRLNITQAAVSSRIRALEEELDVELFLRGAGGTRLSEAGNYLRPLAEQMLANWQQIAGSIGRRFADRLALRIGCQLSIWDQLLVDLTVWAEQNLGKLPLTLNFDHESNAVDLVRRQVLDLTVTHEKAHGTKLVTVPLPPERMVLVADRPCRVSDADLPLFLNFRLGPQYDAATADLLGERPGHFFLSNATMGLAYLLRRGGMAFCPGRMVADALTNGRLFEVTGAEGFDLDRFAIYDPQGVAAELVEQVLPGLMDVALA</sequence>
<gene>
    <name evidence="6" type="ORF">M0H32_16625</name>
</gene>
<keyword evidence="7" id="KW-1185">Reference proteome</keyword>
<keyword evidence="4" id="KW-0804">Transcription</keyword>
<evidence type="ECO:0000313" key="7">
    <source>
        <dbReference type="Proteomes" id="UP001431221"/>
    </source>
</evidence>
<dbReference type="Gene3D" id="1.10.10.10">
    <property type="entry name" value="Winged helix-like DNA-binding domain superfamily/Winged helix DNA-binding domain"/>
    <property type="match status" value="1"/>
</dbReference>
<keyword evidence="3" id="KW-0238">DNA-binding</keyword>
<dbReference type="PRINTS" id="PR00039">
    <property type="entry name" value="HTHLYSR"/>
</dbReference>
<dbReference type="SUPFAM" id="SSF53850">
    <property type="entry name" value="Periplasmic binding protein-like II"/>
    <property type="match status" value="1"/>
</dbReference>
<dbReference type="PROSITE" id="PS50931">
    <property type="entry name" value="HTH_LYSR"/>
    <property type="match status" value="1"/>
</dbReference>
<keyword evidence="2" id="KW-0805">Transcription regulation</keyword>
<evidence type="ECO:0000313" key="6">
    <source>
        <dbReference type="EMBL" id="MCK7613794.1"/>
    </source>
</evidence>
<evidence type="ECO:0000256" key="2">
    <source>
        <dbReference type="ARBA" id="ARBA00023015"/>
    </source>
</evidence>
<dbReference type="InterPro" id="IPR000847">
    <property type="entry name" value="LysR_HTH_N"/>
</dbReference>
<comment type="caution">
    <text evidence="6">The sequence shown here is derived from an EMBL/GenBank/DDBJ whole genome shotgun (WGS) entry which is preliminary data.</text>
</comment>
<accession>A0ABT0GWG7</accession>
<comment type="similarity">
    <text evidence="1">Belongs to the LysR transcriptional regulatory family.</text>
</comment>
<feature type="domain" description="HTH lysR-type" evidence="5">
    <location>
        <begin position="1"/>
        <end position="58"/>
    </location>
</feature>
<name>A0ABT0GWG7_9HYPH</name>
<protein>
    <submittedName>
        <fullName evidence="6">LysR family transcriptional regulator</fullName>
    </submittedName>
</protein>
<reference evidence="6" key="1">
    <citation type="submission" date="2022-04" db="EMBL/GenBank/DDBJ databases">
        <title>Roseibium sp. CAU 1639 isolated from mud.</title>
        <authorList>
            <person name="Kim W."/>
        </authorList>
    </citation>
    <scope>NUCLEOTIDE SEQUENCE</scope>
    <source>
        <strain evidence="6">CAU 1639</strain>
    </source>
</reference>